<feature type="compositionally biased region" description="Basic and acidic residues" evidence="1">
    <location>
        <begin position="59"/>
        <end position="69"/>
    </location>
</feature>
<dbReference type="EMBL" id="HACG01008231">
    <property type="protein sequence ID" value="CEK55096.1"/>
    <property type="molecule type" value="Transcribed_RNA"/>
</dbReference>
<feature type="compositionally biased region" description="Low complexity" evidence="1">
    <location>
        <begin position="26"/>
        <end position="37"/>
    </location>
</feature>
<proteinExistence type="predicted"/>
<sequence length="117" mass="13281">ERPPEQRESLVTQSLDHNSLSYYTSSASLRSSQAVTSDSGLCTSEGIKPPIMGAYIGREITRKSLEGRTSRSPFKSRSRSLSRHTSRSPGRQRSRSPGRQRSRSRSRQRSRSRSRRQ</sequence>
<feature type="non-terminal residue" evidence="2">
    <location>
        <position position="1"/>
    </location>
</feature>
<feature type="region of interest" description="Disordered" evidence="1">
    <location>
        <begin position="26"/>
        <end position="117"/>
    </location>
</feature>
<feature type="non-terminal residue" evidence="2">
    <location>
        <position position="117"/>
    </location>
</feature>
<organism evidence="2">
    <name type="scientific">Arion vulgaris</name>
    <dbReference type="NCBI Taxonomy" id="1028688"/>
    <lineage>
        <taxon>Eukaryota</taxon>
        <taxon>Metazoa</taxon>
        <taxon>Spiralia</taxon>
        <taxon>Lophotrochozoa</taxon>
        <taxon>Mollusca</taxon>
        <taxon>Gastropoda</taxon>
        <taxon>Heterobranchia</taxon>
        <taxon>Euthyneura</taxon>
        <taxon>Panpulmonata</taxon>
        <taxon>Eupulmonata</taxon>
        <taxon>Stylommatophora</taxon>
        <taxon>Helicina</taxon>
        <taxon>Arionoidea</taxon>
        <taxon>Arionidae</taxon>
        <taxon>Arion</taxon>
    </lineage>
</organism>
<evidence type="ECO:0000313" key="2">
    <source>
        <dbReference type="EMBL" id="CEK55096.1"/>
    </source>
</evidence>
<gene>
    <name evidence="2" type="primary">ORF24359</name>
</gene>
<accession>A0A0B6YH25</accession>
<dbReference type="AlphaFoldDB" id="A0A0B6YH25"/>
<feature type="compositionally biased region" description="Basic residues" evidence="1">
    <location>
        <begin position="74"/>
        <end position="117"/>
    </location>
</feature>
<evidence type="ECO:0000256" key="1">
    <source>
        <dbReference type="SAM" id="MobiDB-lite"/>
    </source>
</evidence>
<name>A0A0B6YH25_9EUPU</name>
<reference evidence="2" key="1">
    <citation type="submission" date="2014-12" db="EMBL/GenBank/DDBJ databases">
        <title>Insight into the proteome of Arion vulgaris.</title>
        <authorList>
            <person name="Aradska J."/>
            <person name="Bulat T."/>
            <person name="Smidak R."/>
            <person name="Sarate P."/>
            <person name="Gangsoo J."/>
            <person name="Sialana F."/>
            <person name="Bilban M."/>
            <person name="Lubec G."/>
        </authorList>
    </citation>
    <scope>NUCLEOTIDE SEQUENCE</scope>
    <source>
        <tissue evidence="2">Skin</tissue>
    </source>
</reference>
<protein>
    <submittedName>
        <fullName evidence="2">Uncharacterized protein</fullName>
    </submittedName>
</protein>